<evidence type="ECO:0000256" key="2">
    <source>
        <dbReference type="SAM" id="Phobius"/>
    </source>
</evidence>
<reference evidence="3 4" key="1">
    <citation type="submission" date="2023-09" db="EMBL/GenBank/DDBJ databases">
        <title>Multi-omics analysis of a traditional fermented food reveals byproduct-associated fungal strains for waste-to-food upcycling.</title>
        <authorList>
            <consortium name="Lawrence Berkeley National Laboratory"/>
            <person name="Rekdal V.M."/>
            <person name="Villalobos-Escobedo J.M."/>
            <person name="Rodriguez-Valeron N."/>
            <person name="Garcia M.O."/>
            <person name="Vasquez D.P."/>
            <person name="Damayanti I."/>
            <person name="Sorensen P.M."/>
            <person name="Baidoo E.E."/>
            <person name="De Carvalho A.C."/>
            <person name="Riley R."/>
            <person name="Lipzen A."/>
            <person name="He G."/>
            <person name="Yan M."/>
            <person name="Haridas S."/>
            <person name="Daum C."/>
            <person name="Yoshinaga Y."/>
            <person name="Ng V."/>
            <person name="Grigoriev I.V."/>
            <person name="Munk R."/>
            <person name="Nuraida L."/>
            <person name="Wijaya C.H."/>
            <person name="Morales P.-C."/>
            <person name="Keasling J.D."/>
        </authorList>
    </citation>
    <scope>NUCLEOTIDE SEQUENCE [LARGE SCALE GENOMIC DNA]</scope>
    <source>
        <strain evidence="3 4">FGSC 2613</strain>
    </source>
</reference>
<comment type="caution">
    <text evidence="3">The sequence shown here is derived from an EMBL/GenBank/DDBJ whole genome shotgun (WGS) entry which is preliminary data.</text>
</comment>
<feature type="region of interest" description="Disordered" evidence="1">
    <location>
        <begin position="1"/>
        <end position="20"/>
    </location>
</feature>
<organism evidence="3 4">
    <name type="scientific">Neurospora intermedia</name>
    <dbReference type="NCBI Taxonomy" id="5142"/>
    <lineage>
        <taxon>Eukaryota</taxon>
        <taxon>Fungi</taxon>
        <taxon>Dikarya</taxon>
        <taxon>Ascomycota</taxon>
        <taxon>Pezizomycotina</taxon>
        <taxon>Sordariomycetes</taxon>
        <taxon>Sordariomycetidae</taxon>
        <taxon>Sordariales</taxon>
        <taxon>Sordariaceae</taxon>
        <taxon>Neurospora</taxon>
    </lineage>
</organism>
<evidence type="ECO:0008006" key="5">
    <source>
        <dbReference type="Google" id="ProtNLM"/>
    </source>
</evidence>
<evidence type="ECO:0000313" key="3">
    <source>
        <dbReference type="EMBL" id="KAL0472771.1"/>
    </source>
</evidence>
<dbReference type="Proteomes" id="UP001451303">
    <property type="component" value="Unassembled WGS sequence"/>
</dbReference>
<keyword evidence="4" id="KW-1185">Reference proteome</keyword>
<proteinExistence type="predicted"/>
<protein>
    <recommendedName>
        <fullName evidence="5">Fucose-specific lectin</fullName>
    </recommendedName>
</protein>
<accession>A0ABR3DJB9</accession>
<name>A0ABR3DJB9_NEUIN</name>
<gene>
    <name evidence="3" type="ORF">QR685DRAFT_515056</name>
</gene>
<evidence type="ECO:0000256" key="1">
    <source>
        <dbReference type="SAM" id="MobiDB-lite"/>
    </source>
</evidence>
<dbReference type="Gene3D" id="2.120.10.70">
    <property type="entry name" value="Fucose-specific lectin"/>
    <property type="match status" value="1"/>
</dbReference>
<dbReference type="EMBL" id="JAVLET010000002">
    <property type="protein sequence ID" value="KAL0472771.1"/>
    <property type="molecule type" value="Genomic_DNA"/>
</dbReference>
<evidence type="ECO:0000313" key="4">
    <source>
        <dbReference type="Proteomes" id="UP001451303"/>
    </source>
</evidence>
<keyword evidence="2" id="KW-0472">Membrane</keyword>
<keyword evidence="2" id="KW-0812">Transmembrane</keyword>
<feature type="compositionally biased region" description="Low complexity" evidence="1">
    <location>
        <begin position="169"/>
        <end position="184"/>
    </location>
</feature>
<feature type="transmembrane region" description="Helical" evidence="2">
    <location>
        <begin position="123"/>
        <end position="145"/>
    </location>
</feature>
<sequence length="544" mass="58038">MAHQTPPLGEGYFLPSHTTDHPYQYAQRQPYTSTQELPDSQGQLGLDQSPNWADGLEVVPYEQLKDTQCWPEVRQEEVGKEVAPDIALANNRKWKDERDQYNAGRAPEVADTQPGAKPNRRRLCIILGSVLVVIIMIAAVVGGVAGSKAARDSKANTDPALDTGGDGGSSTTIPTPSQTTTGGINTSTSPAADAGAIRSGSPFAVASWRNEKGNVALYLFYQDKSNDVYYVKHDGATWGKPVNIITGLRGNTRLTATIILNGFGNPARPHVLLTYIGAGSTVLGMAINENNNPAVSDDPNIEKMSLGAMANSSTAGYYPATVYQDASEELGQARIFMLHCLNRMAGIMALPGTSLAMVPISTRWANYSTSGGYGLVYQQPDGRMAAAVPNLGPHARTDAVSPWFNSSIFPSDITPPNGAPIAAWITSRPSSPSHLSNTYILYLDSDSNIQMVYTTFSGSGDGSPSWKTSEAEALKGLDNNTDIGCVLMASIDKDQNGNEIPIEEDSEEVNGCFYQKGGKLVEARMSGSAGTGEWKIVGEVPLPL</sequence>
<keyword evidence="2" id="KW-1133">Transmembrane helix</keyword>
<dbReference type="SUPFAM" id="SSF89372">
    <property type="entry name" value="Fucose-specific lectin"/>
    <property type="match status" value="1"/>
</dbReference>
<feature type="region of interest" description="Disordered" evidence="1">
    <location>
        <begin position="148"/>
        <end position="193"/>
    </location>
</feature>